<reference evidence="3" key="1">
    <citation type="submission" date="2016-10" db="EMBL/GenBank/DDBJ databases">
        <authorList>
            <person name="Varghese N."/>
            <person name="Submissions S."/>
        </authorList>
    </citation>
    <scope>NUCLEOTIDE SEQUENCE [LARGE SCALE GENOMIC DNA]</scope>
    <source>
        <strain evidence="3">CECT 8338</strain>
    </source>
</reference>
<gene>
    <name evidence="2" type="ORF">SAMN05216210_2741</name>
</gene>
<dbReference type="Proteomes" id="UP000243924">
    <property type="component" value="Chromosome I"/>
</dbReference>
<evidence type="ECO:0000256" key="1">
    <source>
        <dbReference type="SAM" id="Phobius"/>
    </source>
</evidence>
<keyword evidence="1" id="KW-1133">Transmembrane helix</keyword>
<keyword evidence="1" id="KW-0812">Transmembrane</keyword>
<accession>A0A1H2H366</accession>
<protein>
    <recommendedName>
        <fullName evidence="4">DUF3087 domain-containing protein</fullName>
    </recommendedName>
</protein>
<dbReference type="OrthoDB" id="6118461at2"/>
<evidence type="ECO:0000313" key="2">
    <source>
        <dbReference type="EMBL" id="SDU26301.1"/>
    </source>
</evidence>
<dbReference type="STRING" id="1434072.SAMN05216210_2741"/>
<keyword evidence="1" id="KW-0472">Membrane</keyword>
<sequence length="177" mass="20329">MFVIEQRDPLSYRRDTRQSTIRLIVLFAVLGMLMSMGLVALFGQPGMSNFRWNLLGVLLALMLTVILVRQVFWQQPWMGSAAYGWQLKRCMLRITNCQHQLKAGVTAQHPAAMKLQRFYHLGLSEMYRLDGNQEALDTLAADKLAHEQALHELGLPVDLYQLDPAWLHEVQQIKAPR</sequence>
<dbReference type="Pfam" id="PF11286">
    <property type="entry name" value="DUF3087"/>
    <property type="match status" value="1"/>
</dbReference>
<evidence type="ECO:0000313" key="3">
    <source>
        <dbReference type="Proteomes" id="UP000243924"/>
    </source>
</evidence>
<name>A0A1H2H366_9GAMM</name>
<dbReference type="AlphaFoldDB" id="A0A1H2H366"/>
<evidence type="ECO:0008006" key="4">
    <source>
        <dbReference type="Google" id="ProtNLM"/>
    </source>
</evidence>
<proteinExistence type="predicted"/>
<feature type="transmembrane region" description="Helical" evidence="1">
    <location>
        <begin position="21"/>
        <end position="44"/>
    </location>
</feature>
<feature type="transmembrane region" description="Helical" evidence="1">
    <location>
        <begin position="50"/>
        <end position="68"/>
    </location>
</feature>
<dbReference type="InterPro" id="IPR021438">
    <property type="entry name" value="DUF3087"/>
</dbReference>
<organism evidence="2 3">
    <name type="scientific">Halopseudomonas salegens</name>
    <dbReference type="NCBI Taxonomy" id="1434072"/>
    <lineage>
        <taxon>Bacteria</taxon>
        <taxon>Pseudomonadati</taxon>
        <taxon>Pseudomonadota</taxon>
        <taxon>Gammaproteobacteria</taxon>
        <taxon>Pseudomonadales</taxon>
        <taxon>Pseudomonadaceae</taxon>
        <taxon>Halopseudomonas</taxon>
    </lineage>
</organism>
<dbReference type="EMBL" id="LT629787">
    <property type="protein sequence ID" value="SDU26301.1"/>
    <property type="molecule type" value="Genomic_DNA"/>
</dbReference>
<keyword evidence="3" id="KW-1185">Reference proteome</keyword>
<dbReference type="RefSeq" id="WP_092389878.1">
    <property type="nucleotide sequence ID" value="NZ_LT629787.1"/>
</dbReference>